<name>A0ABS6KCN2_9FIRM</name>
<reference evidence="5 6" key="1">
    <citation type="submission" date="2021-06" db="EMBL/GenBank/DDBJ databases">
        <title>Description of novel taxa of the family Lachnospiraceae.</title>
        <authorList>
            <person name="Chaplin A.V."/>
            <person name="Sokolova S.R."/>
            <person name="Pikina A.P."/>
            <person name="Korzhanova M."/>
            <person name="Belova V."/>
            <person name="Korostin D."/>
            <person name="Efimov B.A."/>
        </authorList>
    </citation>
    <scope>NUCLEOTIDE SEQUENCE [LARGE SCALE GENOMIC DNA]</scope>
    <source>
        <strain evidence="5 6">ASD4241</strain>
    </source>
</reference>
<gene>
    <name evidence="5" type="ORF">KTH90_19790</name>
</gene>
<dbReference type="Pfam" id="PF00392">
    <property type="entry name" value="GntR"/>
    <property type="match status" value="2"/>
</dbReference>
<evidence type="ECO:0000259" key="4">
    <source>
        <dbReference type="PROSITE" id="PS50949"/>
    </source>
</evidence>
<dbReference type="PANTHER" id="PTHR43537">
    <property type="entry name" value="TRANSCRIPTIONAL REGULATOR, GNTR FAMILY"/>
    <property type="match status" value="1"/>
</dbReference>
<dbReference type="InterPro" id="IPR036390">
    <property type="entry name" value="WH_DNA-bd_sf"/>
</dbReference>
<dbReference type="PANTHER" id="PTHR43537:SF24">
    <property type="entry name" value="GLUCONATE OPERON TRANSCRIPTIONAL REPRESSOR"/>
    <property type="match status" value="1"/>
</dbReference>
<dbReference type="SUPFAM" id="SSF46785">
    <property type="entry name" value="Winged helix' DNA-binding domain"/>
    <property type="match status" value="2"/>
</dbReference>
<dbReference type="InterPro" id="IPR036388">
    <property type="entry name" value="WH-like_DNA-bd_sf"/>
</dbReference>
<evidence type="ECO:0000313" key="6">
    <source>
        <dbReference type="Proteomes" id="UP001314681"/>
    </source>
</evidence>
<evidence type="ECO:0000313" key="5">
    <source>
        <dbReference type="EMBL" id="MBU9728248.1"/>
    </source>
</evidence>
<dbReference type="Gene3D" id="1.10.10.10">
    <property type="entry name" value="Winged helix-like DNA-binding domain superfamily/Winged helix DNA-binding domain"/>
    <property type="match status" value="2"/>
</dbReference>
<dbReference type="InterPro" id="IPR000524">
    <property type="entry name" value="Tscrpt_reg_HTH_GntR"/>
</dbReference>
<accession>A0ABS6KCN2</accession>
<comment type="caution">
    <text evidence="5">The sequence shown here is derived from an EMBL/GenBank/DDBJ whole genome shotgun (WGS) entry which is preliminary data.</text>
</comment>
<keyword evidence="2" id="KW-0238">DNA-binding</keyword>
<proteinExistence type="predicted"/>
<dbReference type="RefSeq" id="WP_158354877.1">
    <property type="nucleotide sequence ID" value="NZ_JAHQCX010000017.1"/>
</dbReference>
<sequence>MNNKRTLFDYLYQNLRKQIISGQFDYGSSLPSMSQICEIYHVGIRTVKDVLRALKEEGLIRTQERKPAVVIYRWPGNGTAPSSVPYILKCRSAIADAYRTLEIIMPILLSFSVSVCDVRSMEHYANALAYTQKINSKNNWRTINFLLHDVLQASGNSLFNELYSSLQVHAHAPFFVEYSSPAGLSNLQNVRRYIAIIIQALEKNTPQDAKRCFQDIYHDITVYILCLLDAFALSYPNVKEDPNASYVWHAERGRDHYYTQIARDLINKIGTGLYPSGSYLPPEAKLAGQYGVSVSTIRKALSLINQLGFGQTLNAKGTLVIMQDDQATFHCMKDKTFQHDTLLYLSGLQLMALLIGPAALRVFDRITPEDLNALQSHFEKPAAIPLNDLLFCILNYLDLQPYRIILEEVSKLLLWGYYFSFYSGEINSKNQLSLLSLKAFHCLQAGDAGSFASGLSACYCHILTVVRNFLIKYGLPEAVSIRTPPVFTP</sequence>
<dbReference type="CDD" id="cd07377">
    <property type="entry name" value="WHTH_GntR"/>
    <property type="match status" value="2"/>
</dbReference>
<protein>
    <submittedName>
        <fullName evidence="5">GntR family transcriptional regulator</fullName>
    </submittedName>
</protein>
<evidence type="ECO:0000256" key="1">
    <source>
        <dbReference type="ARBA" id="ARBA00023015"/>
    </source>
</evidence>
<evidence type="ECO:0000256" key="3">
    <source>
        <dbReference type="ARBA" id="ARBA00023163"/>
    </source>
</evidence>
<organism evidence="5 6">
    <name type="scientific">Diplocloster modestus</name>
    <dbReference type="NCBI Taxonomy" id="2850322"/>
    <lineage>
        <taxon>Bacteria</taxon>
        <taxon>Bacillati</taxon>
        <taxon>Bacillota</taxon>
        <taxon>Clostridia</taxon>
        <taxon>Lachnospirales</taxon>
        <taxon>Lachnospiraceae</taxon>
        <taxon>Diplocloster</taxon>
    </lineage>
</organism>
<dbReference type="PROSITE" id="PS50949">
    <property type="entry name" value="HTH_GNTR"/>
    <property type="match status" value="2"/>
</dbReference>
<dbReference type="EMBL" id="JAHQCX010000017">
    <property type="protein sequence ID" value="MBU9728248.1"/>
    <property type="molecule type" value="Genomic_DNA"/>
</dbReference>
<feature type="domain" description="HTH gntR-type" evidence="4">
    <location>
        <begin position="255"/>
        <end position="323"/>
    </location>
</feature>
<keyword evidence="6" id="KW-1185">Reference proteome</keyword>
<evidence type="ECO:0000256" key="2">
    <source>
        <dbReference type="ARBA" id="ARBA00023125"/>
    </source>
</evidence>
<dbReference type="SMART" id="SM00345">
    <property type="entry name" value="HTH_GNTR"/>
    <property type="match status" value="2"/>
</dbReference>
<dbReference type="Proteomes" id="UP001314681">
    <property type="component" value="Unassembled WGS sequence"/>
</dbReference>
<feature type="domain" description="HTH gntR-type" evidence="4">
    <location>
        <begin position="5"/>
        <end position="73"/>
    </location>
</feature>
<keyword evidence="1" id="KW-0805">Transcription regulation</keyword>
<keyword evidence="3" id="KW-0804">Transcription</keyword>